<proteinExistence type="predicted"/>
<keyword evidence="1" id="KW-0067">ATP-binding</keyword>
<protein>
    <submittedName>
        <fullName evidence="1">ABC transporter ATP-binding protein</fullName>
    </submittedName>
</protein>
<evidence type="ECO:0000313" key="1">
    <source>
        <dbReference type="EMBL" id="WWQ62483.1"/>
    </source>
</evidence>
<dbReference type="EMBL" id="CP146022">
    <property type="protein sequence ID" value="WWQ62483.1"/>
    <property type="molecule type" value="Genomic_DNA"/>
</dbReference>
<sequence>MTTVTGEPVLDVRGLTVSYGAEPALRGVDLTVGAGEVVAVVGESGSGKSTLAHALIGLLPPGGRIGSGRALVAGRDTAALSERELRELRGAVVGFVPQDPTASLDPVQRVGAQVAEALRVHARAGRDLARRRAVELMAEAGLDDPERCARAYPHELSGGQRQRALVAAALACRPKLLIADEPTSALDVTVQRRILDRLGELVAERGIGVLFITHDLAVAAGRADRIAVMSGGRIVECGPAREVLERPRHAYTARLVAAARRAPGPAHHRPSGDPAAPLLVVDAVTKEYGRRHRAVDGVSFTVGHGEVFGLVGESGSGKSTTARLVTGLDRPHSGSVRLSVERPGDRPQLVQQSPYAALDPRWSVRRSVEEPLRAQGIGDRRARRIRVAELFDQVALSHTLLDRRPAELSGGQRQRVAIARALAPGPSLLVCDEPVSALDVSVQARILELLARLRTELGLAVLLISHDLGVVREWCDRVAVMRAGRLVEQGPARQVLVAPAHPYTRELVDAAPVLGEGQPWAS</sequence>
<name>A0ACD5A5M4_9ACTN</name>
<keyword evidence="1" id="KW-0547">Nucleotide-binding</keyword>
<evidence type="ECO:0000313" key="2">
    <source>
        <dbReference type="Proteomes" id="UP001432251"/>
    </source>
</evidence>
<gene>
    <name evidence="1" type="ORF">V2W30_03275</name>
</gene>
<reference evidence="1" key="1">
    <citation type="journal article" date="2025" name="Int. J. Syst. Evol. Microbiol.">
        <title>Streptomyces citrinus sp. nov., with yellow diffusible pigment.</title>
        <authorList>
            <person name="He Y."/>
            <person name="Yang E."/>
            <person name="Xu J."/>
            <person name="Sun Y."/>
            <person name="Sun L."/>
        </authorList>
    </citation>
    <scope>NUCLEOTIDE SEQUENCE</scope>
    <source>
        <strain evidence="1">Q6</strain>
    </source>
</reference>
<organism evidence="1 2">
    <name type="scientific">Streptomyces citrinus</name>
    <dbReference type="NCBI Taxonomy" id="3118173"/>
    <lineage>
        <taxon>Bacteria</taxon>
        <taxon>Bacillati</taxon>
        <taxon>Actinomycetota</taxon>
        <taxon>Actinomycetes</taxon>
        <taxon>Kitasatosporales</taxon>
        <taxon>Streptomycetaceae</taxon>
        <taxon>Streptomyces</taxon>
    </lineage>
</organism>
<dbReference type="Proteomes" id="UP001432251">
    <property type="component" value="Chromosome"/>
</dbReference>
<keyword evidence="2" id="KW-1185">Reference proteome</keyword>
<accession>A0ACD5A5M4</accession>